<reference evidence="3 4" key="1">
    <citation type="submission" date="2020-05" db="EMBL/GenBank/DDBJ databases">
        <title>Azospirillum oleiclasticum sp. nov, a nitrogen-fixing and heavy crude oil-emulsifying bacterium isolated from the crude oil of Yumen Oilfield.</title>
        <authorList>
            <person name="Wu D."/>
            <person name="Cai M."/>
            <person name="Zhang X."/>
        </authorList>
    </citation>
    <scope>NUCLEOTIDE SEQUENCE [LARGE SCALE GENOMIC DNA]</scope>
    <source>
        <strain evidence="3 4">ROY-1-1-2</strain>
    </source>
</reference>
<dbReference type="Proteomes" id="UP000584642">
    <property type="component" value="Unassembled WGS sequence"/>
</dbReference>
<dbReference type="PANTHER" id="PTHR12302">
    <property type="entry name" value="EBNA2 BINDING PROTEIN P100"/>
    <property type="match status" value="1"/>
</dbReference>
<dbReference type="Pfam" id="PF00565">
    <property type="entry name" value="SNase"/>
    <property type="match status" value="1"/>
</dbReference>
<name>A0ABX2T5A6_9PROT</name>
<evidence type="ECO:0000313" key="3">
    <source>
        <dbReference type="EMBL" id="NYZ19499.1"/>
    </source>
</evidence>
<keyword evidence="4" id="KW-1185">Reference proteome</keyword>
<organism evidence="3 4">
    <name type="scientific">Azospirillum oleiclasticum</name>
    <dbReference type="NCBI Taxonomy" id="2735135"/>
    <lineage>
        <taxon>Bacteria</taxon>
        <taxon>Pseudomonadati</taxon>
        <taxon>Pseudomonadota</taxon>
        <taxon>Alphaproteobacteria</taxon>
        <taxon>Rhodospirillales</taxon>
        <taxon>Azospirillaceae</taxon>
        <taxon>Azospirillum</taxon>
    </lineage>
</organism>
<gene>
    <name evidence="3" type="ORF">HND93_07235</name>
</gene>
<accession>A0ABX2T5A6</accession>
<dbReference type="PROSITE" id="PS50830">
    <property type="entry name" value="TNASE_3"/>
    <property type="match status" value="1"/>
</dbReference>
<feature type="chain" id="PRO_5046168568" evidence="1">
    <location>
        <begin position="26"/>
        <end position="179"/>
    </location>
</feature>
<sequence length="179" mass="19309">MSSRRCSERLAAVITLLLLATPAAAQTGRSPASPSVPNQRVTGTGIAVEGDLLTVNGRPVRLMGIDAPDPGQTCLTRGGRSYDCFASSTAVLRGLIQGGEVECTVADRDRNGQEMGECRVSGVDLGRAMVLRGWAFAYRSLSPAYQEAEAYAVSRRLGLWAGKVEKPWQWRSRKLLEAR</sequence>
<protein>
    <submittedName>
        <fullName evidence="3">Thermonuclease family protein</fullName>
    </submittedName>
</protein>
<feature type="domain" description="TNase-like" evidence="2">
    <location>
        <begin position="48"/>
        <end position="162"/>
    </location>
</feature>
<dbReference type="RefSeq" id="WP_180281238.1">
    <property type="nucleotide sequence ID" value="NZ_JABFDB010000002.1"/>
</dbReference>
<feature type="signal peptide" evidence="1">
    <location>
        <begin position="1"/>
        <end position="25"/>
    </location>
</feature>
<evidence type="ECO:0000256" key="1">
    <source>
        <dbReference type="SAM" id="SignalP"/>
    </source>
</evidence>
<evidence type="ECO:0000259" key="2">
    <source>
        <dbReference type="PROSITE" id="PS50830"/>
    </source>
</evidence>
<dbReference type="Gene3D" id="2.40.50.90">
    <property type="match status" value="1"/>
</dbReference>
<dbReference type="InterPro" id="IPR035437">
    <property type="entry name" value="SNase_OB-fold_sf"/>
</dbReference>
<dbReference type="PANTHER" id="PTHR12302:SF26">
    <property type="entry name" value="BLR1266 PROTEIN"/>
    <property type="match status" value="1"/>
</dbReference>
<proteinExistence type="predicted"/>
<dbReference type="EMBL" id="JABFDB010000002">
    <property type="protein sequence ID" value="NYZ19499.1"/>
    <property type="molecule type" value="Genomic_DNA"/>
</dbReference>
<keyword evidence="1" id="KW-0732">Signal</keyword>
<dbReference type="InterPro" id="IPR016071">
    <property type="entry name" value="Staphylococal_nuclease_OB-fold"/>
</dbReference>
<dbReference type="SMART" id="SM00318">
    <property type="entry name" value="SNc"/>
    <property type="match status" value="1"/>
</dbReference>
<comment type="caution">
    <text evidence="3">The sequence shown here is derived from an EMBL/GenBank/DDBJ whole genome shotgun (WGS) entry which is preliminary data.</text>
</comment>
<evidence type="ECO:0000313" key="4">
    <source>
        <dbReference type="Proteomes" id="UP000584642"/>
    </source>
</evidence>
<dbReference type="SUPFAM" id="SSF50199">
    <property type="entry name" value="Staphylococcal nuclease"/>
    <property type="match status" value="1"/>
</dbReference>